<organism evidence="4 5">
    <name type="scientific">Aliidiomarina sedimenti</name>
    <dbReference type="NCBI Taxonomy" id="1933879"/>
    <lineage>
        <taxon>Bacteria</taxon>
        <taxon>Pseudomonadati</taxon>
        <taxon>Pseudomonadota</taxon>
        <taxon>Gammaproteobacteria</taxon>
        <taxon>Alteromonadales</taxon>
        <taxon>Idiomarinaceae</taxon>
        <taxon>Aliidiomarina</taxon>
    </lineage>
</organism>
<proteinExistence type="predicted"/>
<sequence length="140" mass="15336">MLVKDIMTTRPHYLSDNATIQQVAESMRKHSTGFEPLTNDDKVVAVVTDRDLVINGLARGKNADGPAKELATKKVLYTYQDTSVEEALSNMSEQQVQRLLVLDNPDSKQLVGVVTVGDIADHCGDSDLTASLIKAISHYH</sequence>
<evidence type="ECO:0000259" key="3">
    <source>
        <dbReference type="PROSITE" id="PS51371"/>
    </source>
</evidence>
<dbReference type="Gene3D" id="3.10.580.10">
    <property type="entry name" value="CBS-domain"/>
    <property type="match status" value="1"/>
</dbReference>
<dbReference type="PANTHER" id="PTHR48108">
    <property type="entry name" value="CBS DOMAIN-CONTAINING PROTEIN CBSX2, CHLOROPLASTIC"/>
    <property type="match status" value="1"/>
</dbReference>
<comment type="caution">
    <text evidence="4">The sequence shown here is derived from an EMBL/GenBank/DDBJ whole genome shotgun (WGS) entry which is preliminary data.</text>
</comment>
<dbReference type="PROSITE" id="PS51371">
    <property type="entry name" value="CBS"/>
    <property type="match status" value="2"/>
</dbReference>
<keyword evidence="5" id="KW-1185">Reference proteome</keyword>
<dbReference type="InterPro" id="IPR000644">
    <property type="entry name" value="CBS_dom"/>
</dbReference>
<dbReference type="InterPro" id="IPR046342">
    <property type="entry name" value="CBS_dom_sf"/>
</dbReference>
<dbReference type="RefSeq" id="WP_126788812.1">
    <property type="nucleotide sequence ID" value="NZ_PIPN01000002.1"/>
</dbReference>
<feature type="domain" description="CBS" evidence="3">
    <location>
        <begin position="71"/>
        <end position="131"/>
    </location>
</feature>
<dbReference type="Proteomes" id="UP000287410">
    <property type="component" value="Unassembled WGS sequence"/>
</dbReference>
<evidence type="ECO:0000256" key="2">
    <source>
        <dbReference type="PROSITE-ProRule" id="PRU00703"/>
    </source>
</evidence>
<feature type="domain" description="CBS" evidence="3">
    <location>
        <begin position="7"/>
        <end position="65"/>
    </location>
</feature>
<dbReference type="SMART" id="SM00116">
    <property type="entry name" value="CBS"/>
    <property type="match status" value="2"/>
</dbReference>
<dbReference type="InterPro" id="IPR051462">
    <property type="entry name" value="CBS_domain-containing"/>
</dbReference>
<keyword evidence="2" id="KW-0129">CBS domain</keyword>
<dbReference type="EMBL" id="PIPN01000002">
    <property type="protein sequence ID" value="RUO30836.1"/>
    <property type="molecule type" value="Genomic_DNA"/>
</dbReference>
<dbReference type="Pfam" id="PF00571">
    <property type="entry name" value="CBS"/>
    <property type="match status" value="2"/>
</dbReference>
<dbReference type="PANTHER" id="PTHR48108:SF34">
    <property type="entry name" value="CBS DOMAIN-CONTAINING PROTEIN YHCV"/>
    <property type="match status" value="1"/>
</dbReference>
<evidence type="ECO:0000313" key="4">
    <source>
        <dbReference type="EMBL" id="RUO30836.1"/>
    </source>
</evidence>
<gene>
    <name evidence="4" type="ORF">CWE12_06250</name>
</gene>
<protein>
    <submittedName>
        <fullName evidence="4">CBS domain-containing protein</fullName>
    </submittedName>
</protein>
<dbReference type="SUPFAM" id="SSF54631">
    <property type="entry name" value="CBS-domain pair"/>
    <property type="match status" value="1"/>
</dbReference>
<keyword evidence="1" id="KW-0677">Repeat</keyword>
<accession>A0ABY0C1A0</accession>
<evidence type="ECO:0000256" key="1">
    <source>
        <dbReference type="ARBA" id="ARBA00022737"/>
    </source>
</evidence>
<name>A0ABY0C1A0_9GAMM</name>
<evidence type="ECO:0000313" key="5">
    <source>
        <dbReference type="Proteomes" id="UP000287410"/>
    </source>
</evidence>
<reference evidence="4 5" key="1">
    <citation type="journal article" date="2018" name="Front. Microbiol.">
        <title>Genome-Based Analysis Reveals the Taxonomy and Diversity of the Family Idiomarinaceae.</title>
        <authorList>
            <person name="Liu Y."/>
            <person name="Lai Q."/>
            <person name="Shao Z."/>
        </authorList>
    </citation>
    <scope>NUCLEOTIDE SEQUENCE [LARGE SCALE GENOMIC DNA]</scope>
    <source>
        <strain evidence="4 5">GBSy1</strain>
    </source>
</reference>